<evidence type="ECO:0000313" key="10">
    <source>
        <dbReference type="EMBL" id="MBM2622676.1"/>
    </source>
</evidence>
<organism evidence="10 11">
    <name type="scientific">Paractinoplanes ovalisporus</name>
    <dbReference type="NCBI Taxonomy" id="2810368"/>
    <lineage>
        <taxon>Bacteria</taxon>
        <taxon>Bacillati</taxon>
        <taxon>Actinomycetota</taxon>
        <taxon>Actinomycetes</taxon>
        <taxon>Micromonosporales</taxon>
        <taxon>Micromonosporaceae</taxon>
        <taxon>Paractinoplanes</taxon>
    </lineage>
</organism>
<keyword evidence="8" id="KW-1133">Transmembrane helix</keyword>
<feature type="domain" description="PPIase FKBP-type" evidence="9">
    <location>
        <begin position="122"/>
        <end position="203"/>
    </location>
</feature>
<sequence>MSTETARPITGDTAKRRSQAIAGAVAGVAVIAVLVTVFVTVRGGDSGEPAAAPAPVATSAQPEAVEPAPEAQPSEAVPGAPAPVQTPPELSKEPVVKGGTGTVTELKVTPLVAGRGPAVKAGQTVTANYVLVSYKTGQIIDSSWQRGEPFSTPIGAGRVIEGWDKGIPGQKVGSRIQIDVPAAMAYGAEQGDLRFVVDILAAQ</sequence>
<evidence type="ECO:0000256" key="4">
    <source>
        <dbReference type="ARBA" id="ARBA00023235"/>
    </source>
</evidence>
<dbReference type="RefSeq" id="WP_203383026.1">
    <property type="nucleotide sequence ID" value="NZ_JAENHP010000027.1"/>
</dbReference>
<evidence type="ECO:0000256" key="7">
    <source>
        <dbReference type="SAM" id="MobiDB-lite"/>
    </source>
</evidence>
<evidence type="ECO:0000259" key="9">
    <source>
        <dbReference type="PROSITE" id="PS50059"/>
    </source>
</evidence>
<dbReference type="PANTHER" id="PTHR43811:SF19">
    <property type="entry name" value="39 KDA FK506-BINDING NUCLEAR PROTEIN"/>
    <property type="match status" value="1"/>
</dbReference>
<name>A0ABS2AS62_9ACTN</name>
<evidence type="ECO:0000313" key="11">
    <source>
        <dbReference type="Proteomes" id="UP000632138"/>
    </source>
</evidence>
<dbReference type="Gene3D" id="3.10.50.40">
    <property type="match status" value="1"/>
</dbReference>
<feature type="transmembrane region" description="Helical" evidence="8">
    <location>
        <begin position="20"/>
        <end position="41"/>
    </location>
</feature>
<evidence type="ECO:0000256" key="6">
    <source>
        <dbReference type="RuleBase" id="RU003915"/>
    </source>
</evidence>
<gene>
    <name evidence="10" type="ORF">JIG36_44975</name>
</gene>
<dbReference type="EC" id="5.2.1.8" evidence="6"/>
<keyword evidence="8" id="KW-0812">Transmembrane</keyword>
<evidence type="ECO:0000256" key="8">
    <source>
        <dbReference type="SAM" id="Phobius"/>
    </source>
</evidence>
<dbReference type="InterPro" id="IPR046357">
    <property type="entry name" value="PPIase_dom_sf"/>
</dbReference>
<keyword evidence="8" id="KW-0472">Membrane</keyword>
<keyword evidence="3 5" id="KW-0697">Rotamase</keyword>
<dbReference type="PROSITE" id="PS50059">
    <property type="entry name" value="FKBP_PPIASE"/>
    <property type="match status" value="1"/>
</dbReference>
<feature type="region of interest" description="Disordered" evidence="7">
    <location>
        <begin position="47"/>
        <end position="97"/>
    </location>
</feature>
<evidence type="ECO:0000256" key="3">
    <source>
        <dbReference type="ARBA" id="ARBA00023110"/>
    </source>
</evidence>
<accession>A0ABS2AS62</accession>
<dbReference type="Proteomes" id="UP000632138">
    <property type="component" value="Unassembled WGS sequence"/>
</dbReference>
<comment type="caution">
    <text evidence="10">The sequence shown here is derived from an EMBL/GenBank/DDBJ whole genome shotgun (WGS) entry which is preliminary data.</text>
</comment>
<comment type="catalytic activity">
    <reaction evidence="1 5 6">
        <text>[protein]-peptidylproline (omega=180) = [protein]-peptidylproline (omega=0)</text>
        <dbReference type="Rhea" id="RHEA:16237"/>
        <dbReference type="Rhea" id="RHEA-COMP:10747"/>
        <dbReference type="Rhea" id="RHEA-COMP:10748"/>
        <dbReference type="ChEBI" id="CHEBI:83833"/>
        <dbReference type="ChEBI" id="CHEBI:83834"/>
        <dbReference type="EC" id="5.2.1.8"/>
    </reaction>
</comment>
<dbReference type="Pfam" id="PF00254">
    <property type="entry name" value="FKBP_C"/>
    <property type="match status" value="1"/>
</dbReference>
<feature type="compositionally biased region" description="Low complexity" evidence="7">
    <location>
        <begin position="49"/>
        <end position="78"/>
    </location>
</feature>
<evidence type="ECO:0000256" key="5">
    <source>
        <dbReference type="PROSITE-ProRule" id="PRU00277"/>
    </source>
</evidence>
<protein>
    <recommendedName>
        <fullName evidence="6">Peptidyl-prolyl cis-trans isomerase</fullName>
        <ecNumber evidence="6">5.2.1.8</ecNumber>
    </recommendedName>
</protein>
<dbReference type="EMBL" id="JAENHP010000027">
    <property type="protein sequence ID" value="MBM2622676.1"/>
    <property type="molecule type" value="Genomic_DNA"/>
</dbReference>
<dbReference type="SUPFAM" id="SSF54534">
    <property type="entry name" value="FKBP-like"/>
    <property type="match status" value="1"/>
</dbReference>
<evidence type="ECO:0000256" key="2">
    <source>
        <dbReference type="ARBA" id="ARBA00006577"/>
    </source>
</evidence>
<reference evidence="10 11" key="1">
    <citation type="submission" date="2021-01" db="EMBL/GenBank/DDBJ databases">
        <title>Actinoplanes sp. nov. LDG1-06 isolated from lichen.</title>
        <authorList>
            <person name="Saeng-In P."/>
            <person name="Phongsopitanun W."/>
            <person name="Kanchanasin P."/>
            <person name="Yuki M."/>
            <person name="Kudo T."/>
            <person name="Ohkuma M."/>
            <person name="Tanasupawat S."/>
        </authorList>
    </citation>
    <scope>NUCLEOTIDE SEQUENCE [LARGE SCALE GENOMIC DNA]</scope>
    <source>
        <strain evidence="10 11">LDG1-06</strain>
    </source>
</reference>
<keyword evidence="11" id="KW-1185">Reference proteome</keyword>
<dbReference type="InterPro" id="IPR001179">
    <property type="entry name" value="PPIase_FKBP_dom"/>
</dbReference>
<evidence type="ECO:0000256" key="1">
    <source>
        <dbReference type="ARBA" id="ARBA00000971"/>
    </source>
</evidence>
<dbReference type="PANTHER" id="PTHR43811">
    <property type="entry name" value="FKBP-TYPE PEPTIDYL-PROLYL CIS-TRANS ISOMERASE FKPA"/>
    <property type="match status" value="1"/>
</dbReference>
<keyword evidence="4 5" id="KW-0413">Isomerase</keyword>
<comment type="similarity">
    <text evidence="2 6">Belongs to the FKBP-type PPIase family.</text>
</comment>
<proteinExistence type="inferred from homology"/>
<dbReference type="GO" id="GO:0016853">
    <property type="term" value="F:isomerase activity"/>
    <property type="evidence" value="ECO:0007669"/>
    <property type="project" value="UniProtKB-KW"/>
</dbReference>